<evidence type="ECO:0000313" key="2">
    <source>
        <dbReference type="Proteomes" id="UP000500767"/>
    </source>
</evidence>
<dbReference type="KEGG" id="lck:HN018_19435"/>
<evidence type="ECO:0000313" key="1">
    <source>
        <dbReference type="EMBL" id="QKE91915.1"/>
    </source>
</evidence>
<protein>
    <recommendedName>
        <fullName evidence="3">DUF768 domain-containing protein</fullName>
    </recommendedName>
</protein>
<gene>
    <name evidence="1" type="ORF">HN018_19435</name>
</gene>
<dbReference type="RefSeq" id="WP_171837532.1">
    <property type="nucleotide sequence ID" value="NZ_CP053708.1"/>
</dbReference>
<dbReference type="Proteomes" id="UP000500767">
    <property type="component" value="Chromosome"/>
</dbReference>
<dbReference type="AlphaFoldDB" id="A0A6M8HUQ1"/>
<accession>A0A6M8HUQ1</accession>
<sequence>MSESAKDFVRQWVAKNIHDEAYVRADAPDPRPVALATRCKADGAVAGWTDEQLGKAVSDLHGAGSLEACMALEIDLCAQKHLAEVGHQHS</sequence>
<evidence type="ECO:0008006" key="3">
    <source>
        <dbReference type="Google" id="ProtNLM"/>
    </source>
</evidence>
<keyword evidence="2" id="KW-1185">Reference proteome</keyword>
<organism evidence="1 2">
    <name type="scientific">Lichenicola cladoniae</name>
    <dbReference type="NCBI Taxonomy" id="1484109"/>
    <lineage>
        <taxon>Bacteria</taxon>
        <taxon>Pseudomonadati</taxon>
        <taxon>Pseudomonadota</taxon>
        <taxon>Alphaproteobacteria</taxon>
        <taxon>Acetobacterales</taxon>
        <taxon>Acetobacteraceae</taxon>
        <taxon>Lichenicola</taxon>
    </lineage>
</organism>
<dbReference type="EMBL" id="CP053708">
    <property type="protein sequence ID" value="QKE91915.1"/>
    <property type="molecule type" value="Genomic_DNA"/>
</dbReference>
<proteinExistence type="predicted"/>
<reference evidence="1 2" key="1">
    <citation type="journal article" date="2014" name="World J. Microbiol. Biotechnol.">
        <title>Biodiversity and physiological characteristics of Antarctic and Arctic lichens-associated bacteria.</title>
        <authorList>
            <person name="Lee Y.M."/>
            <person name="Kim E.H."/>
            <person name="Lee H.K."/>
            <person name="Hong S.G."/>
        </authorList>
    </citation>
    <scope>NUCLEOTIDE SEQUENCE [LARGE SCALE GENOMIC DNA]</scope>
    <source>
        <strain evidence="1 2">PAMC 26569</strain>
    </source>
</reference>
<name>A0A6M8HUQ1_9PROT</name>